<protein>
    <recommendedName>
        <fullName evidence="3">Beta-ketoacyl synthase N-terminal domain-containing protein</fullName>
    </recommendedName>
</protein>
<evidence type="ECO:0000313" key="1">
    <source>
        <dbReference type="EMBL" id="MBE8715859.1"/>
    </source>
</evidence>
<evidence type="ECO:0000313" key="2">
    <source>
        <dbReference type="Proteomes" id="UP000652567"/>
    </source>
</evidence>
<accession>A0A928YSC4</accession>
<sequence length="301" mass="33319">MIKLLSRFSSLHNIDSDEPVLPDLKALIAPWTEERIRRIDRYIELCVAGGLNCVAQQKLPAHTGVYLATRFGAITTSAKVMETIIAEGDMPKPLHFVNTLGNTACFYLTRLLKTTGHTLVISQEQFSFEAALFHALIDLQQGNIEAALVGGIDEVALPIVHQAERLGVNASGIFTEGTHWLLLEKNTAASNSDAWLQFLPAIYCNDLETLLPHVQGYASSGLSLVADFSEQERARLPDFFQEKLTTPDTNVHRHGVYSAASLIDLCERLLAEKQNGLHLVRNAEGHFFLQPITYMQAQVTP</sequence>
<keyword evidence="2" id="KW-1185">Reference proteome</keyword>
<reference evidence="1" key="1">
    <citation type="submission" date="2018-07" db="EMBL/GenBank/DDBJ databases">
        <title>Genome assembly of strain Ka43.</title>
        <authorList>
            <person name="Kukolya J."/>
            <person name="Nagy I."/>
            <person name="Horvath B."/>
            <person name="Toth A."/>
        </authorList>
    </citation>
    <scope>NUCLEOTIDE SEQUENCE</scope>
    <source>
        <strain evidence="1">KB43</strain>
    </source>
</reference>
<dbReference type="GO" id="GO:0016746">
    <property type="term" value="F:acyltransferase activity"/>
    <property type="evidence" value="ECO:0007669"/>
    <property type="project" value="InterPro"/>
</dbReference>
<dbReference type="AlphaFoldDB" id="A0A928YSC4"/>
<dbReference type="SUPFAM" id="SSF53901">
    <property type="entry name" value="Thiolase-like"/>
    <property type="match status" value="1"/>
</dbReference>
<gene>
    <name evidence="1" type="ORF">C4F51_01485</name>
</gene>
<dbReference type="Gene3D" id="3.40.47.10">
    <property type="match status" value="1"/>
</dbReference>
<proteinExistence type="predicted"/>
<dbReference type="Proteomes" id="UP000652567">
    <property type="component" value="Unassembled WGS sequence"/>
</dbReference>
<organism evidence="1 2">
    <name type="scientific">Cellvibrio polysaccharolyticus</name>
    <dbReference type="NCBI Taxonomy" id="2082724"/>
    <lineage>
        <taxon>Bacteria</taxon>
        <taxon>Pseudomonadati</taxon>
        <taxon>Pseudomonadota</taxon>
        <taxon>Gammaproteobacteria</taxon>
        <taxon>Cellvibrionales</taxon>
        <taxon>Cellvibrionaceae</taxon>
        <taxon>Cellvibrio</taxon>
    </lineage>
</organism>
<name>A0A928YSC4_9GAMM</name>
<evidence type="ECO:0008006" key="3">
    <source>
        <dbReference type="Google" id="ProtNLM"/>
    </source>
</evidence>
<dbReference type="EMBL" id="PRDL01000001">
    <property type="protein sequence ID" value="MBE8715859.1"/>
    <property type="molecule type" value="Genomic_DNA"/>
</dbReference>
<comment type="caution">
    <text evidence="1">The sequence shown here is derived from an EMBL/GenBank/DDBJ whole genome shotgun (WGS) entry which is preliminary data.</text>
</comment>
<dbReference type="InterPro" id="IPR016039">
    <property type="entry name" value="Thiolase-like"/>
</dbReference>
<dbReference type="RefSeq" id="WP_193906517.1">
    <property type="nucleotide sequence ID" value="NZ_PRDL01000001.1"/>
</dbReference>